<dbReference type="HAMAP" id="MF_00160">
    <property type="entry name" value="SerC_aminotrans_5"/>
    <property type="match status" value="1"/>
</dbReference>
<comment type="cofactor">
    <cofactor evidence="1">
        <name>pyridoxal 5'-phosphate</name>
        <dbReference type="ChEBI" id="CHEBI:597326"/>
    </cofactor>
</comment>
<evidence type="ECO:0000256" key="6">
    <source>
        <dbReference type="ARBA" id="ARBA00022605"/>
    </source>
</evidence>
<feature type="domain" description="Aminotransferase class V" evidence="12">
    <location>
        <begin position="193"/>
        <end position="418"/>
    </location>
</feature>
<evidence type="ECO:0000256" key="3">
    <source>
        <dbReference type="ARBA" id="ARBA00006904"/>
    </source>
</evidence>
<dbReference type="GO" id="GO:0005737">
    <property type="term" value="C:cytoplasm"/>
    <property type="evidence" value="ECO:0007669"/>
    <property type="project" value="TreeGrafter"/>
</dbReference>
<comment type="pathway">
    <text evidence="2">Amino-acid biosynthesis; L-serine biosynthesis; L-serine from 3-phospho-D-glycerate: step 2/3.</text>
</comment>
<dbReference type="NCBIfam" id="NF003764">
    <property type="entry name" value="PRK05355.1"/>
    <property type="match status" value="1"/>
</dbReference>
<dbReference type="Gene3D" id="3.90.1150.10">
    <property type="entry name" value="Aspartate Aminotransferase, domain 1"/>
    <property type="match status" value="1"/>
</dbReference>
<evidence type="ECO:0000256" key="4">
    <source>
        <dbReference type="ARBA" id="ARBA00013030"/>
    </source>
</evidence>
<reference evidence="13" key="1">
    <citation type="submission" date="2022-11" db="EMBL/GenBank/DDBJ databases">
        <title>Chromosomal genome sequence assembly and mating type (MAT) locus characterization of the leprose asexual lichenized fungus Lepraria neglecta (Nyl.) Erichsen.</title>
        <authorList>
            <person name="Allen J.L."/>
            <person name="Pfeffer B."/>
        </authorList>
    </citation>
    <scope>NUCLEOTIDE SEQUENCE</scope>
    <source>
        <strain evidence="13">Allen 5258</strain>
    </source>
</reference>
<dbReference type="InterPro" id="IPR015422">
    <property type="entry name" value="PyrdxlP-dep_Trfase_small"/>
</dbReference>
<dbReference type="InterPro" id="IPR015421">
    <property type="entry name" value="PyrdxlP-dep_Trfase_major"/>
</dbReference>
<accession>A0AAE0DGF7</accession>
<keyword evidence="9" id="KW-0718">Serine biosynthesis</keyword>
<evidence type="ECO:0000256" key="8">
    <source>
        <dbReference type="ARBA" id="ARBA00022898"/>
    </source>
</evidence>
<dbReference type="PANTHER" id="PTHR43247">
    <property type="entry name" value="PHOSPHOSERINE AMINOTRANSFERASE"/>
    <property type="match status" value="1"/>
</dbReference>
<comment type="similarity">
    <text evidence="3">Belongs to the class-V pyridoxal-phosphate-dependent aminotransferase family. SerC subfamily.</text>
</comment>
<dbReference type="Proteomes" id="UP001276659">
    <property type="component" value="Unassembled WGS sequence"/>
</dbReference>
<keyword evidence="14" id="KW-1185">Reference proteome</keyword>
<dbReference type="GO" id="GO:0004648">
    <property type="term" value="F:O-phospho-L-serine:2-oxoglutarate aminotransferase activity"/>
    <property type="evidence" value="ECO:0007669"/>
    <property type="project" value="UniProtKB-EC"/>
</dbReference>
<comment type="catalytic activity">
    <reaction evidence="10">
        <text>4-(phosphooxy)-L-threonine + 2-oxoglutarate = (R)-3-hydroxy-2-oxo-4-phosphooxybutanoate + L-glutamate</text>
        <dbReference type="Rhea" id="RHEA:16573"/>
        <dbReference type="ChEBI" id="CHEBI:16810"/>
        <dbReference type="ChEBI" id="CHEBI:29985"/>
        <dbReference type="ChEBI" id="CHEBI:58452"/>
        <dbReference type="ChEBI" id="CHEBI:58538"/>
        <dbReference type="EC" id="2.6.1.52"/>
    </reaction>
</comment>
<gene>
    <name evidence="13" type="ORF">OEA41_009031</name>
</gene>
<evidence type="ECO:0000256" key="7">
    <source>
        <dbReference type="ARBA" id="ARBA00022679"/>
    </source>
</evidence>
<dbReference type="SUPFAM" id="SSF53383">
    <property type="entry name" value="PLP-dependent transferases"/>
    <property type="match status" value="1"/>
</dbReference>
<evidence type="ECO:0000256" key="5">
    <source>
        <dbReference type="ARBA" id="ARBA00022576"/>
    </source>
</evidence>
<proteinExistence type="inferred from homology"/>
<dbReference type="AlphaFoldDB" id="A0AAE0DGF7"/>
<dbReference type="InterPro" id="IPR000192">
    <property type="entry name" value="Aminotrans_V_dom"/>
</dbReference>
<dbReference type="FunFam" id="3.90.1150.10:FF:000006">
    <property type="entry name" value="Phosphoserine aminotransferase"/>
    <property type="match status" value="1"/>
</dbReference>
<organism evidence="13 14">
    <name type="scientific">Lepraria neglecta</name>
    <dbReference type="NCBI Taxonomy" id="209136"/>
    <lineage>
        <taxon>Eukaryota</taxon>
        <taxon>Fungi</taxon>
        <taxon>Dikarya</taxon>
        <taxon>Ascomycota</taxon>
        <taxon>Pezizomycotina</taxon>
        <taxon>Lecanoromycetes</taxon>
        <taxon>OSLEUM clade</taxon>
        <taxon>Lecanoromycetidae</taxon>
        <taxon>Lecanorales</taxon>
        <taxon>Lecanorineae</taxon>
        <taxon>Stereocaulaceae</taxon>
        <taxon>Lepraria</taxon>
    </lineage>
</organism>
<evidence type="ECO:0000256" key="10">
    <source>
        <dbReference type="ARBA" id="ARBA00047630"/>
    </source>
</evidence>
<evidence type="ECO:0000259" key="12">
    <source>
        <dbReference type="Pfam" id="PF00266"/>
    </source>
</evidence>
<feature type="domain" description="Aminotransferase class V" evidence="12">
    <location>
        <begin position="9"/>
        <end position="98"/>
    </location>
</feature>
<dbReference type="EC" id="2.6.1.52" evidence="4"/>
<dbReference type="InterPro" id="IPR015424">
    <property type="entry name" value="PyrdxlP-dep_Trfase"/>
</dbReference>
<keyword evidence="6" id="KW-0028">Amino-acid biosynthesis</keyword>
<name>A0AAE0DGF7_9LECA</name>
<protein>
    <recommendedName>
        <fullName evidence="4">phosphoserine transaminase</fullName>
        <ecNumber evidence="4">2.6.1.52</ecNumber>
    </recommendedName>
</protein>
<keyword evidence="5" id="KW-0032">Aminotransferase</keyword>
<evidence type="ECO:0000256" key="1">
    <source>
        <dbReference type="ARBA" id="ARBA00001933"/>
    </source>
</evidence>
<evidence type="ECO:0000313" key="13">
    <source>
        <dbReference type="EMBL" id="KAK3169647.1"/>
    </source>
</evidence>
<comment type="caution">
    <text evidence="13">The sequence shown here is derived from an EMBL/GenBank/DDBJ whole genome shotgun (WGS) entry which is preliminary data.</text>
</comment>
<dbReference type="EMBL" id="JASNWA010000009">
    <property type="protein sequence ID" value="KAK3169647.1"/>
    <property type="molecule type" value="Genomic_DNA"/>
</dbReference>
<dbReference type="Pfam" id="PF00266">
    <property type="entry name" value="Aminotran_5"/>
    <property type="match status" value="2"/>
</dbReference>
<keyword evidence="8" id="KW-0663">Pyridoxal phosphate</keyword>
<dbReference type="GO" id="GO:0006564">
    <property type="term" value="P:L-serine biosynthetic process"/>
    <property type="evidence" value="ECO:0007669"/>
    <property type="project" value="UniProtKB-KW"/>
</dbReference>
<dbReference type="Gene3D" id="3.40.640.10">
    <property type="entry name" value="Type I PLP-dependent aspartate aminotransferase-like (Major domain)"/>
    <property type="match status" value="1"/>
</dbReference>
<keyword evidence="7" id="KW-0808">Transferase</keyword>
<sequence>MPSREEVAYFGAGPAPLPTPVLEEGARAFVNFEDSGLSLAEISHRSPTANKILADTKAALVSLLGIPDNYDILFMHGGGSGEFSAVVYNMVAVWVEKRRRLAEKELGSDEEKILERVRREIREGLRLEYIVTGSWSLKASQEAANLLEPLKNGGKAENFVSIVTDAREWNEGKFGKIPHEDTWKMTSRGGSAFAYYCDNETVDGVEFPSFPKCLMSKDGEDDRLVVADMSSNFLSRRVDVSKYAVIYGGAQKNIGITDVTLVIVRKDILATVPSPSFLHAVGVWSPPAILNWSVIAKNNSLYNTMPIFSIWIAGQVMRSLLSTHGDTKVSGQEAVANAKAEIIYRILDENPSVYQIVPHKDVRSRMNICFRAGDAATEKEFLEGAESRTLQGLKGHRSVGGIRISNYNAVPMANVQKLAEYLKDFAQRMR</sequence>
<comment type="catalytic activity">
    <reaction evidence="11">
        <text>O-phospho-L-serine + 2-oxoglutarate = 3-phosphooxypyruvate + L-glutamate</text>
        <dbReference type="Rhea" id="RHEA:14329"/>
        <dbReference type="ChEBI" id="CHEBI:16810"/>
        <dbReference type="ChEBI" id="CHEBI:18110"/>
        <dbReference type="ChEBI" id="CHEBI:29985"/>
        <dbReference type="ChEBI" id="CHEBI:57524"/>
        <dbReference type="EC" id="2.6.1.52"/>
    </reaction>
</comment>
<dbReference type="GO" id="GO:0030170">
    <property type="term" value="F:pyridoxal phosphate binding"/>
    <property type="evidence" value="ECO:0007669"/>
    <property type="project" value="TreeGrafter"/>
</dbReference>
<evidence type="ECO:0000256" key="11">
    <source>
        <dbReference type="ARBA" id="ARBA00049007"/>
    </source>
</evidence>
<dbReference type="PANTHER" id="PTHR43247:SF1">
    <property type="entry name" value="PHOSPHOSERINE AMINOTRANSFERASE"/>
    <property type="match status" value="1"/>
</dbReference>
<evidence type="ECO:0000256" key="9">
    <source>
        <dbReference type="ARBA" id="ARBA00023299"/>
    </source>
</evidence>
<evidence type="ECO:0000256" key="2">
    <source>
        <dbReference type="ARBA" id="ARBA00005099"/>
    </source>
</evidence>
<dbReference type="InterPro" id="IPR022278">
    <property type="entry name" value="Pser_aminoTfrase"/>
</dbReference>
<evidence type="ECO:0000313" key="14">
    <source>
        <dbReference type="Proteomes" id="UP001276659"/>
    </source>
</evidence>